<dbReference type="OrthoDB" id="193380at2759"/>
<dbReference type="Proteomes" id="UP000287033">
    <property type="component" value="Unassembled WGS sequence"/>
</dbReference>
<sequence>MLREYTAQPLLTDFYQFTMAYGYWKCGREQSNAVFELYFRENPRESEFTIFAGLQDCLLFVSNYKLKEEDIDFLQTVLPPTTDPAFYDYLRNIDTSTVTLRAVPEGSVVFPKVALLEVEGPLAILQLLETPLLTLVNYASLVATNAARFRLAAGPGKQLLELGLRRAQGPDGGLSASRYSYIGGFDGTSNVIAGKLYTIPLFGSMAHSYITSFTSMSEVKVQTLRPASGGPEDNEVDCIGVGTNLVTCPLQPSLGCVYKLSQVDGEPRIKMTEEEGKMTLPGKKAVYRLYGTDGSPFLDLLTLAEEPELRADEEIKCYALTGRCAGFWVTAVRVETLHRVYYQHGQICESLCTTSEIRRHAQSSLNNLAPKYKHLHDPAPYQVAISQKLRDLLDDLIKKSSPSA</sequence>
<dbReference type="InterPro" id="IPR040727">
    <property type="entry name" value="NAPRTase_N"/>
</dbReference>
<dbReference type="PANTHER" id="PTHR11098:SF1">
    <property type="entry name" value="NICOTINATE PHOSPHORIBOSYLTRANSFERASE"/>
    <property type="match status" value="1"/>
</dbReference>
<dbReference type="InterPro" id="IPR041619">
    <property type="entry name" value="NAPRTase_C"/>
</dbReference>
<dbReference type="InterPro" id="IPR013785">
    <property type="entry name" value="Aldolase_TIM"/>
</dbReference>
<organism evidence="10 11">
    <name type="scientific">Chiloscyllium punctatum</name>
    <name type="common">Brownbanded bambooshark</name>
    <name type="synonym">Hemiscyllium punctatum</name>
    <dbReference type="NCBI Taxonomy" id="137246"/>
    <lineage>
        <taxon>Eukaryota</taxon>
        <taxon>Metazoa</taxon>
        <taxon>Chordata</taxon>
        <taxon>Craniata</taxon>
        <taxon>Vertebrata</taxon>
        <taxon>Chondrichthyes</taxon>
        <taxon>Elasmobranchii</taxon>
        <taxon>Galeomorphii</taxon>
        <taxon>Galeoidea</taxon>
        <taxon>Orectolobiformes</taxon>
        <taxon>Hemiscylliidae</taxon>
        <taxon>Chiloscyllium</taxon>
    </lineage>
</organism>
<evidence type="ECO:0000256" key="3">
    <source>
        <dbReference type="ARBA" id="ARBA00013236"/>
    </source>
</evidence>
<reference evidence="10 11" key="1">
    <citation type="journal article" date="2018" name="Nat. Ecol. Evol.">
        <title>Shark genomes provide insights into elasmobranch evolution and the origin of vertebrates.</title>
        <authorList>
            <person name="Hara Y"/>
            <person name="Yamaguchi K"/>
            <person name="Onimaru K"/>
            <person name="Kadota M"/>
            <person name="Koyanagi M"/>
            <person name="Keeley SD"/>
            <person name="Tatsumi K"/>
            <person name="Tanaka K"/>
            <person name="Motone F"/>
            <person name="Kageyama Y"/>
            <person name="Nozu R"/>
            <person name="Adachi N"/>
            <person name="Nishimura O"/>
            <person name="Nakagawa R"/>
            <person name="Tanegashima C"/>
            <person name="Kiyatake I"/>
            <person name="Matsumoto R"/>
            <person name="Murakumo K"/>
            <person name="Nishida K"/>
            <person name="Terakita A"/>
            <person name="Kuratani S"/>
            <person name="Sato K"/>
            <person name="Hyodo S Kuraku.S."/>
        </authorList>
    </citation>
    <scope>NUCLEOTIDE SEQUENCE [LARGE SCALE GENOMIC DNA]</scope>
</reference>
<evidence type="ECO:0000256" key="6">
    <source>
        <dbReference type="ARBA" id="ARBA00022642"/>
    </source>
</evidence>
<keyword evidence="5" id="KW-0436">Ligase</keyword>
<dbReference type="InterPro" id="IPR036068">
    <property type="entry name" value="Nicotinate_pribotase-like_C"/>
</dbReference>
<dbReference type="Pfam" id="PF17767">
    <property type="entry name" value="NAPRTase_N"/>
    <property type="match status" value="1"/>
</dbReference>
<dbReference type="Gene3D" id="3.20.20.70">
    <property type="entry name" value="Aldolase class I"/>
    <property type="match status" value="1"/>
</dbReference>
<dbReference type="SUPFAM" id="SSF54675">
    <property type="entry name" value="Nicotinate/Quinolinate PRTase N-terminal domain-like"/>
    <property type="match status" value="1"/>
</dbReference>
<evidence type="ECO:0000313" key="11">
    <source>
        <dbReference type="Proteomes" id="UP000287033"/>
    </source>
</evidence>
<comment type="catalytic activity">
    <reaction evidence="7">
        <text>5-phospho-alpha-D-ribose 1-diphosphate + nicotinate + ATP + H2O = nicotinate beta-D-ribonucleotide + ADP + phosphate + diphosphate</text>
        <dbReference type="Rhea" id="RHEA:36163"/>
        <dbReference type="ChEBI" id="CHEBI:15377"/>
        <dbReference type="ChEBI" id="CHEBI:30616"/>
        <dbReference type="ChEBI" id="CHEBI:32544"/>
        <dbReference type="ChEBI" id="CHEBI:33019"/>
        <dbReference type="ChEBI" id="CHEBI:43474"/>
        <dbReference type="ChEBI" id="CHEBI:57502"/>
        <dbReference type="ChEBI" id="CHEBI:58017"/>
        <dbReference type="ChEBI" id="CHEBI:456216"/>
        <dbReference type="EC" id="6.3.4.21"/>
    </reaction>
</comment>
<dbReference type="GO" id="GO:0004516">
    <property type="term" value="F:nicotinate phosphoribosyltransferase activity"/>
    <property type="evidence" value="ECO:0007669"/>
    <property type="project" value="UniProtKB-EC"/>
</dbReference>
<dbReference type="PANTHER" id="PTHR11098">
    <property type="entry name" value="NICOTINATE PHOSPHORIBOSYLTRANSFERASE"/>
    <property type="match status" value="1"/>
</dbReference>
<protein>
    <recommendedName>
        <fullName evidence="3">nicotinate phosphoribosyltransferase</fullName>
        <ecNumber evidence="3">6.3.4.21</ecNumber>
    </recommendedName>
</protein>
<feature type="domain" description="Nicotinate phosphoribosyltransferase N-terminal" evidence="8">
    <location>
        <begin position="10"/>
        <end position="137"/>
    </location>
</feature>
<feature type="domain" description="Nicotinate phosphoribosyltransferase C-terminal" evidence="9">
    <location>
        <begin position="283"/>
        <end position="392"/>
    </location>
</feature>
<gene>
    <name evidence="10" type="ORF">chiPu_0018608</name>
</gene>
<evidence type="ECO:0000256" key="2">
    <source>
        <dbReference type="ARBA" id="ARBA00010897"/>
    </source>
</evidence>
<evidence type="ECO:0000256" key="4">
    <source>
        <dbReference type="ARBA" id="ARBA00022553"/>
    </source>
</evidence>
<dbReference type="InterPro" id="IPR007229">
    <property type="entry name" value="Nic_PRibTrfase-Fam"/>
</dbReference>
<dbReference type="GO" id="GO:0005829">
    <property type="term" value="C:cytosol"/>
    <property type="evidence" value="ECO:0007669"/>
    <property type="project" value="TreeGrafter"/>
</dbReference>
<dbReference type="SUPFAM" id="SSF51690">
    <property type="entry name" value="Nicotinate/Quinolinate PRTase C-terminal domain-like"/>
    <property type="match status" value="1"/>
</dbReference>
<proteinExistence type="inferred from homology"/>
<comment type="pathway">
    <text evidence="1">Cofactor biosynthesis; NAD(+) biosynthesis; nicotinate D-ribonucleotide from nicotinate: step 1/1.</text>
</comment>
<evidence type="ECO:0000256" key="7">
    <source>
        <dbReference type="ARBA" id="ARBA00048668"/>
    </source>
</evidence>
<keyword evidence="4" id="KW-0597">Phosphoprotein</keyword>
<keyword evidence="6" id="KW-0662">Pyridine nucleotide biosynthesis</keyword>
<keyword evidence="11" id="KW-1185">Reference proteome</keyword>
<dbReference type="STRING" id="137246.A0A401RP39"/>
<dbReference type="UniPathway" id="UPA00253">
    <property type="reaction ID" value="UER00457"/>
</dbReference>
<accession>A0A401RP39</accession>
<dbReference type="PIRSF" id="PIRSF000484">
    <property type="entry name" value="NAPRT"/>
    <property type="match status" value="1"/>
</dbReference>
<comment type="caution">
    <text evidence="10">The sequence shown here is derived from an EMBL/GenBank/DDBJ whole genome shotgun (WGS) entry which is preliminary data.</text>
</comment>
<dbReference type="GO" id="GO:0034355">
    <property type="term" value="P:NAD+ biosynthetic process via the salvage pathway"/>
    <property type="evidence" value="ECO:0007669"/>
    <property type="project" value="TreeGrafter"/>
</dbReference>
<dbReference type="EC" id="6.3.4.21" evidence="3"/>
<dbReference type="OMA" id="INMMYAH"/>
<evidence type="ECO:0000259" key="9">
    <source>
        <dbReference type="Pfam" id="PF17956"/>
    </source>
</evidence>
<dbReference type="EMBL" id="BEZZ01001626">
    <property type="protein sequence ID" value="GCC19902.1"/>
    <property type="molecule type" value="Genomic_DNA"/>
</dbReference>
<dbReference type="Gene3D" id="3.20.140.10">
    <property type="entry name" value="nicotinate phosphoribosyltransferase"/>
    <property type="match status" value="2"/>
</dbReference>
<evidence type="ECO:0000256" key="5">
    <source>
        <dbReference type="ARBA" id="ARBA00022598"/>
    </source>
</evidence>
<dbReference type="Pfam" id="PF17956">
    <property type="entry name" value="NAPRTase_C"/>
    <property type="match status" value="1"/>
</dbReference>
<dbReference type="AlphaFoldDB" id="A0A401RP39"/>
<evidence type="ECO:0000256" key="1">
    <source>
        <dbReference type="ARBA" id="ARBA00004952"/>
    </source>
</evidence>
<evidence type="ECO:0000259" key="8">
    <source>
        <dbReference type="Pfam" id="PF17767"/>
    </source>
</evidence>
<name>A0A401RP39_CHIPU</name>
<comment type="similarity">
    <text evidence="2">Belongs to the NAPRTase family.</text>
</comment>
<evidence type="ECO:0000313" key="10">
    <source>
        <dbReference type="EMBL" id="GCC19902.1"/>
    </source>
</evidence>